<dbReference type="InterPro" id="IPR035983">
    <property type="entry name" value="Hect_E3_ubiquitin_ligase"/>
</dbReference>
<evidence type="ECO:0000313" key="14">
    <source>
        <dbReference type="Proteomes" id="UP000007264"/>
    </source>
</evidence>
<sequence>MGCAASSVVQTARFYDAWPPKVKEQRVEGEDWGVQKVNQDSALAVGSYSIGDALFGVFDGHGPHGHFVSQHIRNHMPDMLRRHLKAKDPQQALIAAFEEMQQSLERTTFNTEVSGSTCLVAHLAGPQLAVGWAGDSRAVLGRQQPDGSCLAVPLTQDHKPSDERERARILAMNGRVERIQIDTGEEVGPQRVWLPDAWVPGLAMSRALGDGMARRVGVISKPDVCLVDLEEDDHFLILASDGVWEFMDNQEAVDIVSACSDDEVACSKLVAAAYKKWMEQENGGADDITAVIEEVSNQLSAAVDNKHGSGIVLSLAGDYNYLNPKNWTANLDVPVIKARATALEKGLNAILEPLLGEVEDILTHGHSRDQHSSGPKDEEEEEEHADAISWRTASLTDLPDLVSMACNNLAARGEAHNIGTPATIKEATSAMLLLPVPAALLEISSINRLVDVAARIVSKHDSNASQRQAAAEWRAWLSANIASEARDEAHARWRQWQQALCALGLVEDHLAVALSARSKAFNVFMDTAARYGSGRLSLRVPREASFSDSLRQAQAMRLLDQVAGGMVIYPSFTDAPTPRAASAPAETAMGDVAPCRRQEFFEYAGRQMLQGGASTSGSQDAQPLFVRTRSGGNFWFNTELKQSEAHKDEYRWAGWLMGQCFANRTMLCIPLPELLFVKLLKGSSFQASIELLSEFDAELAASVRGVANLRTKEYKQQLAAEGYPADFTRRSYMRYQIKKLLVTDVDWHFEALSQGFFAAVDRETLKFWRITPADLAELAAGMTESRPHWVPKARAADAQIKQEVQAHVATSDAPVVNTLWKHSPGTQVNITAQASLKSIAQAVFGH</sequence>
<dbReference type="PROSITE" id="PS01032">
    <property type="entry name" value="PPM_1"/>
    <property type="match status" value="1"/>
</dbReference>
<evidence type="ECO:0000256" key="9">
    <source>
        <dbReference type="ARBA" id="ARBA00023211"/>
    </source>
</evidence>
<dbReference type="SUPFAM" id="SSF56204">
    <property type="entry name" value="Hect, E3 ligase catalytic domain"/>
    <property type="match status" value="1"/>
</dbReference>
<evidence type="ECO:0000256" key="3">
    <source>
        <dbReference type="ARBA" id="ARBA00013081"/>
    </source>
</evidence>
<feature type="region of interest" description="Disordered" evidence="11">
    <location>
        <begin position="365"/>
        <end position="387"/>
    </location>
</feature>
<keyword evidence="9" id="KW-0464">Manganese</keyword>
<feature type="domain" description="PPM-type phosphatase" evidence="12">
    <location>
        <begin position="14"/>
        <end position="295"/>
    </location>
</feature>
<keyword evidence="14" id="KW-1185">Reference proteome</keyword>
<dbReference type="OrthoDB" id="10264738at2759"/>
<evidence type="ECO:0000259" key="12">
    <source>
        <dbReference type="PROSITE" id="PS51746"/>
    </source>
</evidence>
<keyword evidence="6 10" id="KW-0378">Hydrolase</keyword>
<dbReference type="GeneID" id="17043842"/>
<dbReference type="PANTHER" id="PTHR47992">
    <property type="entry name" value="PROTEIN PHOSPHATASE"/>
    <property type="match status" value="1"/>
</dbReference>
<evidence type="ECO:0000256" key="11">
    <source>
        <dbReference type="SAM" id="MobiDB-lite"/>
    </source>
</evidence>
<dbReference type="InterPro" id="IPR001932">
    <property type="entry name" value="PPM-type_phosphatase-like_dom"/>
</dbReference>
<comment type="similarity">
    <text evidence="10">Belongs to the PP2C family.</text>
</comment>
<dbReference type="GO" id="GO:0046872">
    <property type="term" value="F:metal ion binding"/>
    <property type="evidence" value="ECO:0007669"/>
    <property type="project" value="UniProtKB-KW"/>
</dbReference>
<dbReference type="InterPro" id="IPR000222">
    <property type="entry name" value="PP2C_BS"/>
</dbReference>
<dbReference type="Pfam" id="PF00481">
    <property type="entry name" value="PP2C"/>
    <property type="match status" value="1"/>
</dbReference>
<dbReference type="EMBL" id="AGSI01000003">
    <property type="protein sequence ID" value="EIE25838.1"/>
    <property type="molecule type" value="Genomic_DNA"/>
</dbReference>
<reference evidence="13 14" key="1">
    <citation type="journal article" date="2012" name="Genome Biol.">
        <title>The genome of the polar eukaryotic microalga coccomyxa subellipsoidea reveals traits of cold adaptation.</title>
        <authorList>
            <person name="Blanc G."/>
            <person name="Agarkova I."/>
            <person name="Grimwood J."/>
            <person name="Kuo A."/>
            <person name="Brueggeman A."/>
            <person name="Dunigan D."/>
            <person name="Gurnon J."/>
            <person name="Ladunga I."/>
            <person name="Lindquist E."/>
            <person name="Lucas S."/>
            <person name="Pangilinan J."/>
            <person name="Proschold T."/>
            <person name="Salamov A."/>
            <person name="Schmutz J."/>
            <person name="Weeks D."/>
            <person name="Yamada T."/>
            <person name="Claverie J.M."/>
            <person name="Grigoriev I."/>
            <person name="Van Etten J."/>
            <person name="Lomsadze A."/>
            <person name="Borodovsky M."/>
        </authorList>
    </citation>
    <scope>NUCLEOTIDE SEQUENCE [LARGE SCALE GENOMIC DNA]</scope>
    <source>
        <strain evidence="13 14">C-169</strain>
    </source>
</reference>
<dbReference type="GO" id="GO:0004842">
    <property type="term" value="F:ubiquitin-protein transferase activity"/>
    <property type="evidence" value="ECO:0007669"/>
    <property type="project" value="InterPro"/>
</dbReference>
<dbReference type="KEGG" id="csl:COCSUDRAFT_60847"/>
<proteinExistence type="inferred from homology"/>
<gene>
    <name evidence="13" type="ORF">COCSUDRAFT_60847</name>
</gene>
<accession>I0Z5B9</accession>
<comment type="cofactor">
    <cofactor evidence="1">
        <name>Mn(2+)</name>
        <dbReference type="ChEBI" id="CHEBI:29035"/>
    </cofactor>
</comment>
<dbReference type="Gene3D" id="3.90.1750.10">
    <property type="entry name" value="Hect, E3 ligase catalytic domains"/>
    <property type="match status" value="1"/>
</dbReference>
<evidence type="ECO:0000256" key="1">
    <source>
        <dbReference type="ARBA" id="ARBA00001936"/>
    </source>
</evidence>
<dbReference type="InterPro" id="IPR036457">
    <property type="entry name" value="PPM-type-like_dom_sf"/>
</dbReference>
<dbReference type="InterPro" id="IPR000569">
    <property type="entry name" value="HECT_dom"/>
</dbReference>
<keyword evidence="8 10" id="KW-0904">Protein phosphatase</keyword>
<comment type="cofactor">
    <cofactor evidence="2">
        <name>Mg(2+)</name>
        <dbReference type="ChEBI" id="CHEBI:18420"/>
    </cofactor>
</comment>
<dbReference type="RefSeq" id="XP_005650382.1">
    <property type="nucleotide sequence ID" value="XM_005650325.1"/>
</dbReference>
<evidence type="ECO:0000256" key="10">
    <source>
        <dbReference type="RuleBase" id="RU003465"/>
    </source>
</evidence>
<keyword evidence="5" id="KW-0833">Ubl conjugation pathway</keyword>
<comment type="caution">
    <text evidence="13">The sequence shown here is derived from an EMBL/GenBank/DDBJ whole genome shotgun (WGS) entry which is preliminary data.</text>
</comment>
<protein>
    <recommendedName>
        <fullName evidence="3">protein-serine/threonine phosphatase</fullName>
        <ecNumber evidence="3">3.1.3.16</ecNumber>
    </recommendedName>
</protein>
<dbReference type="SUPFAM" id="SSF81606">
    <property type="entry name" value="PP2C-like"/>
    <property type="match status" value="1"/>
</dbReference>
<dbReference type="GO" id="GO:0004722">
    <property type="term" value="F:protein serine/threonine phosphatase activity"/>
    <property type="evidence" value="ECO:0007669"/>
    <property type="project" value="UniProtKB-EC"/>
</dbReference>
<dbReference type="SMART" id="SM00332">
    <property type="entry name" value="PP2Cc"/>
    <property type="match status" value="1"/>
</dbReference>
<dbReference type="CDD" id="cd00143">
    <property type="entry name" value="PP2Cc"/>
    <property type="match status" value="1"/>
</dbReference>
<evidence type="ECO:0000256" key="4">
    <source>
        <dbReference type="ARBA" id="ARBA00022723"/>
    </source>
</evidence>
<evidence type="ECO:0000256" key="2">
    <source>
        <dbReference type="ARBA" id="ARBA00001946"/>
    </source>
</evidence>
<dbReference type="Pfam" id="PF00632">
    <property type="entry name" value="HECT"/>
    <property type="match status" value="1"/>
</dbReference>
<name>I0Z5B9_COCSC</name>
<evidence type="ECO:0000256" key="7">
    <source>
        <dbReference type="ARBA" id="ARBA00022842"/>
    </source>
</evidence>
<dbReference type="PROSITE" id="PS51746">
    <property type="entry name" value="PPM_2"/>
    <property type="match status" value="1"/>
</dbReference>
<evidence type="ECO:0000256" key="6">
    <source>
        <dbReference type="ARBA" id="ARBA00022801"/>
    </source>
</evidence>
<evidence type="ECO:0000313" key="13">
    <source>
        <dbReference type="EMBL" id="EIE25838.1"/>
    </source>
</evidence>
<evidence type="ECO:0000256" key="8">
    <source>
        <dbReference type="ARBA" id="ARBA00022912"/>
    </source>
</evidence>
<dbReference type="Proteomes" id="UP000007264">
    <property type="component" value="Unassembled WGS sequence"/>
</dbReference>
<organism evidence="13 14">
    <name type="scientific">Coccomyxa subellipsoidea (strain C-169)</name>
    <name type="common">Green microalga</name>
    <dbReference type="NCBI Taxonomy" id="574566"/>
    <lineage>
        <taxon>Eukaryota</taxon>
        <taxon>Viridiplantae</taxon>
        <taxon>Chlorophyta</taxon>
        <taxon>core chlorophytes</taxon>
        <taxon>Trebouxiophyceae</taxon>
        <taxon>Trebouxiophyceae incertae sedis</taxon>
        <taxon>Coccomyxaceae</taxon>
        <taxon>Coccomyxa</taxon>
        <taxon>Coccomyxa subellipsoidea</taxon>
    </lineage>
</organism>
<dbReference type="eggNOG" id="KOG0698">
    <property type="taxonomic scope" value="Eukaryota"/>
</dbReference>
<dbReference type="EC" id="3.1.3.16" evidence="3"/>
<dbReference type="InterPro" id="IPR015655">
    <property type="entry name" value="PP2C"/>
</dbReference>
<dbReference type="AlphaFoldDB" id="I0Z5B9"/>
<dbReference type="Gene3D" id="3.60.40.10">
    <property type="entry name" value="PPM-type phosphatase domain"/>
    <property type="match status" value="1"/>
</dbReference>
<evidence type="ECO:0000256" key="5">
    <source>
        <dbReference type="ARBA" id="ARBA00022786"/>
    </source>
</evidence>
<feature type="compositionally biased region" description="Basic and acidic residues" evidence="11">
    <location>
        <begin position="365"/>
        <end position="376"/>
    </location>
</feature>
<keyword evidence="7" id="KW-0460">Magnesium</keyword>
<keyword evidence="4" id="KW-0479">Metal-binding</keyword>